<organism evidence="1">
    <name type="scientific">Ganoderma boninense</name>
    <dbReference type="NCBI Taxonomy" id="34458"/>
    <lineage>
        <taxon>Eukaryota</taxon>
        <taxon>Fungi</taxon>
        <taxon>Dikarya</taxon>
        <taxon>Basidiomycota</taxon>
        <taxon>Agaricomycotina</taxon>
        <taxon>Agaricomycetes</taxon>
        <taxon>Polyporales</taxon>
        <taxon>Polyporaceae</taxon>
        <taxon>Ganoderma</taxon>
    </lineage>
</organism>
<evidence type="ECO:0000313" key="1">
    <source>
        <dbReference type="EMBL" id="VWP02426.1"/>
    </source>
</evidence>
<reference evidence="1" key="1">
    <citation type="submission" date="2019-10" db="EMBL/GenBank/DDBJ databases">
        <authorList>
            <person name="Nor Muhammad N."/>
        </authorList>
    </citation>
    <scope>NUCLEOTIDE SEQUENCE</scope>
</reference>
<gene>
    <name evidence="1" type="primary">Q00523</name>
</gene>
<proteinExistence type="predicted"/>
<accession>A0A5K1K8P2</accession>
<protein>
    <submittedName>
        <fullName evidence="1">CAP59</fullName>
    </submittedName>
</protein>
<dbReference type="EMBL" id="LR730203">
    <property type="protein sequence ID" value="VWP02426.1"/>
    <property type="molecule type" value="Genomic_DNA"/>
</dbReference>
<dbReference type="AlphaFoldDB" id="A0A5K1K8P2"/>
<sequence length="92" mass="10534">MNVTFLSDSPLNSTVVDLNGGGHLYDISTEYDFESSTTRCRTTMHNLDGDVVGLWERAYQRDEDRITYHDKMHMLADWLPKKSVLSRGAHTI</sequence>
<name>A0A5K1K8P2_9APHY</name>